<dbReference type="GeneID" id="77176243"/>
<evidence type="ECO:0000313" key="3">
    <source>
        <dbReference type="EMBL" id="QKF84796.1"/>
    </source>
</evidence>
<dbReference type="AlphaFoldDB" id="A0AAE7EAU0"/>
<feature type="transmembrane region" description="Helical" evidence="1">
    <location>
        <begin position="86"/>
        <end position="106"/>
    </location>
</feature>
<feature type="transmembrane region" description="Helical" evidence="1">
    <location>
        <begin position="118"/>
        <end position="137"/>
    </location>
</feature>
<dbReference type="InterPro" id="IPR006976">
    <property type="entry name" value="VanZ-like"/>
</dbReference>
<protein>
    <submittedName>
        <fullName evidence="3">VanZ family membrane protein</fullName>
    </submittedName>
</protein>
<accession>A0AAE7EAU0</accession>
<evidence type="ECO:0000256" key="1">
    <source>
        <dbReference type="SAM" id="Phobius"/>
    </source>
</evidence>
<feature type="domain" description="VanZ-like" evidence="2">
    <location>
        <begin position="14"/>
        <end position="134"/>
    </location>
</feature>
<dbReference type="PANTHER" id="PTHR36834">
    <property type="entry name" value="MEMBRANE PROTEIN-RELATED"/>
    <property type="match status" value="1"/>
</dbReference>
<dbReference type="EMBL" id="CP053832">
    <property type="protein sequence ID" value="QKF84796.1"/>
    <property type="molecule type" value="Genomic_DNA"/>
</dbReference>
<dbReference type="RefSeq" id="WP_018712697.1">
    <property type="nucleotide sequence ID" value="NZ_CAMPWA010000044.1"/>
</dbReference>
<reference evidence="3 4" key="1">
    <citation type="submission" date="2020-05" db="EMBL/GenBank/DDBJ databases">
        <title>Complete genome sequencing of Campylobacter and Arcobacter type strains.</title>
        <authorList>
            <person name="Miller W.G."/>
            <person name="Yee E."/>
        </authorList>
    </citation>
    <scope>NUCLEOTIDE SEQUENCE [LARGE SCALE GENOMIC DNA]</scope>
    <source>
        <strain evidence="3 4">LMG 6451</strain>
    </source>
</reference>
<keyword evidence="1" id="KW-0472">Membrane</keyword>
<dbReference type="Proteomes" id="UP000509722">
    <property type="component" value="Chromosome"/>
</dbReference>
<keyword evidence="1" id="KW-0812">Transmembrane</keyword>
<proteinExistence type="predicted"/>
<dbReference type="Pfam" id="PF04892">
    <property type="entry name" value="VanZ"/>
    <property type="match status" value="1"/>
</dbReference>
<sequence>MNKIEFSKFINFIFIVYLICLLRLAVFRDSFSIFHIFEVGEYNLSFFSDLAEIYKNDKKIFLILFLGNLGWFFPFGAYLRYKNISILKILFFSFLFSLLVESSQFIFKCGIFEIDDLILNTIGAVLGAIFINIILNFKKEKNDKKNKRFL</sequence>
<keyword evidence="1" id="KW-1133">Transmembrane helix</keyword>
<evidence type="ECO:0000259" key="2">
    <source>
        <dbReference type="Pfam" id="PF04892"/>
    </source>
</evidence>
<organism evidence="3 4">
    <name type="scientific">Campylobacter ureolyticus</name>
    <dbReference type="NCBI Taxonomy" id="827"/>
    <lineage>
        <taxon>Bacteria</taxon>
        <taxon>Pseudomonadati</taxon>
        <taxon>Campylobacterota</taxon>
        <taxon>Epsilonproteobacteria</taxon>
        <taxon>Campylobacterales</taxon>
        <taxon>Campylobacteraceae</taxon>
        <taxon>Campylobacter</taxon>
    </lineage>
</organism>
<feature type="transmembrane region" description="Helical" evidence="1">
    <location>
        <begin position="9"/>
        <end position="27"/>
    </location>
</feature>
<feature type="transmembrane region" description="Helical" evidence="1">
    <location>
        <begin position="60"/>
        <end position="79"/>
    </location>
</feature>
<name>A0AAE7EAU0_9BACT</name>
<evidence type="ECO:0000313" key="4">
    <source>
        <dbReference type="Proteomes" id="UP000509722"/>
    </source>
</evidence>
<dbReference type="InterPro" id="IPR053150">
    <property type="entry name" value="Teicoplanin_resist-assoc"/>
</dbReference>
<gene>
    <name evidence="3" type="ORF">CURT_1338</name>
</gene>
<dbReference type="PANTHER" id="PTHR36834:SF2">
    <property type="entry name" value="MEMBRANE PROTEIN"/>
    <property type="match status" value="1"/>
</dbReference>